<evidence type="ECO:0000313" key="4">
    <source>
        <dbReference type="Proteomes" id="UP000054558"/>
    </source>
</evidence>
<keyword evidence="2" id="KW-0175">Coiled coil</keyword>
<protein>
    <submittedName>
        <fullName evidence="3">Uncharacterized protein</fullName>
    </submittedName>
</protein>
<name>A0A1Y1IGE3_KLENI</name>
<dbReference type="STRING" id="105231.A0A1Y1IGE3"/>
<dbReference type="InterPro" id="IPR040046">
    <property type="entry name" value="FAM228"/>
</dbReference>
<proteinExistence type="inferred from homology"/>
<dbReference type="OrthoDB" id="1892626at2759"/>
<accession>A0A1Y1IGE3</accession>
<dbReference type="EMBL" id="DF237526">
    <property type="protein sequence ID" value="GAQ89920.1"/>
    <property type="molecule type" value="Genomic_DNA"/>
</dbReference>
<organism evidence="3 4">
    <name type="scientific">Klebsormidium nitens</name>
    <name type="common">Green alga</name>
    <name type="synonym">Ulothrix nitens</name>
    <dbReference type="NCBI Taxonomy" id="105231"/>
    <lineage>
        <taxon>Eukaryota</taxon>
        <taxon>Viridiplantae</taxon>
        <taxon>Streptophyta</taxon>
        <taxon>Klebsormidiophyceae</taxon>
        <taxon>Klebsormidiales</taxon>
        <taxon>Klebsormidiaceae</taxon>
        <taxon>Klebsormidium</taxon>
    </lineage>
</organism>
<dbReference type="PANTHER" id="PTHR28584:SF1">
    <property type="entry name" value="PROTEIN FAM228B"/>
    <property type="match status" value="1"/>
</dbReference>
<dbReference type="Proteomes" id="UP000054558">
    <property type="component" value="Unassembled WGS sequence"/>
</dbReference>
<dbReference type="PANTHER" id="PTHR28584">
    <property type="entry name" value="FAMILY WITH SEQUENCE SIMILARITY 228 MEMBER A"/>
    <property type="match status" value="1"/>
</dbReference>
<keyword evidence="4" id="KW-1185">Reference proteome</keyword>
<reference evidence="3 4" key="1">
    <citation type="journal article" date="2014" name="Nat. Commun.">
        <title>Klebsormidium flaccidum genome reveals primary factors for plant terrestrial adaptation.</title>
        <authorList>
            <person name="Hori K."/>
            <person name="Maruyama F."/>
            <person name="Fujisawa T."/>
            <person name="Togashi T."/>
            <person name="Yamamoto N."/>
            <person name="Seo M."/>
            <person name="Sato S."/>
            <person name="Yamada T."/>
            <person name="Mori H."/>
            <person name="Tajima N."/>
            <person name="Moriyama T."/>
            <person name="Ikeuchi M."/>
            <person name="Watanabe M."/>
            <person name="Wada H."/>
            <person name="Kobayashi K."/>
            <person name="Saito M."/>
            <person name="Masuda T."/>
            <person name="Sasaki-Sekimoto Y."/>
            <person name="Mashiguchi K."/>
            <person name="Awai K."/>
            <person name="Shimojima M."/>
            <person name="Masuda S."/>
            <person name="Iwai M."/>
            <person name="Nobusawa T."/>
            <person name="Narise T."/>
            <person name="Kondo S."/>
            <person name="Saito H."/>
            <person name="Sato R."/>
            <person name="Murakawa M."/>
            <person name="Ihara Y."/>
            <person name="Oshima-Yamada Y."/>
            <person name="Ohtaka K."/>
            <person name="Satoh M."/>
            <person name="Sonobe K."/>
            <person name="Ishii M."/>
            <person name="Ohtani R."/>
            <person name="Kanamori-Sato M."/>
            <person name="Honoki R."/>
            <person name="Miyazaki D."/>
            <person name="Mochizuki H."/>
            <person name="Umetsu J."/>
            <person name="Higashi K."/>
            <person name="Shibata D."/>
            <person name="Kamiya Y."/>
            <person name="Sato N."/>
            <person name="Nakamura Y."/>
            <person name="Tabata S."/>
            <person name="Ida S."/>
            <person name="Kurokawa K."/>
            <person name="Ohta H."/>
        </authorList>
    </citation>
    <scope>NUCLEOTIDE SEQUENCE [LARGE SCALE GENOMIC DNA]</scope>
    <source>
        <strain evidence="3 4">NIES-2285</strain>
    </source>
</reference>
<dbReference type="AlphaFoldDB" id="A0A1Y1IGE3"/>
<evidence type="ECO:0000256" key="1">
    <source>
        <dbReference type="ARBA" id="ARBA00007753"/>
    </source>
</evidence>
<evidence type="ECO:0000256" key="2">
    <source>
        <dbReference type="SAM" id="Coils"/>
    </source>
</evidence>
<sequence>MALAISNLSATSQGGSFHSTILQPAQSIQKPPFGSTAVRLIPKEETETPAEPNEKLVTLRLEREKKFQELTEQIHRDTQKKMENAAAKRDAKFQTMLQSVMNGLEGQESILKEIEELIAEEDRAREKRQKELHEEWERNVYRAIQEQVEGQLENLSTAELEARRRTVVEQFLAKSKTRAGTFLNIINPEEYNPFDAQASQIKYTLDQSRDPLLRELTKSVAEEAELSESGGGSPVRKARTKEMYDVTGWRSDVHRSTVWGHFFDDEGSPINLNGHPSRNRSQVVIDHDHAIYGKEIVDQELPKGKKLLPEARERRGVVAIPRGKAMVPPRQE</sequence>
<evidence type="ECO:0000313" key="3">
    <source>
        <dbReference type="EMBL" id="GAQ89920.1"/>
    </source>
</evidence>
<feature type="coiled-coil region" evidence="2">
    <location>
        <begin position="104"/>
        <end position="161"/>
    </location>
</feature>
<comment type="similarity">
    <text evidence="1">Belongs to the FAM228 family.</text>
</comment>
<gene>
    <name evidence="3" type="ORF">KFL_005770070</name>
</gene>
<dbReference type="OMA" id="IANEGRH"/>